<keyword evidence="8" id="KW-1185">Reference proteome</keyword>
<feature type="compositionally biased region" description="Basic and acidic residues" evidence="4">
    <location>
        <begin position="354"/>
        <end position="366"/>
    </location>
</feature>
<dbReference type="GO" id="GO:0031638">
    <property type="term" value="P:zymogen activation"/>
    <property type="evidence" value="ECO:0007669"/>
    <property type="project" value="TreeGrafter"/>
</dbReference>
<dbReference type="InterPro" id="IPR001190">
    <property type="entry name" value="SRCR"/>
</dbReference>
<dbReference type="Gene3D" id="3.10.250.10">
    <property type="entry name" value="SRCR-like domain"/>
    <property type="match status" value="1"/>
</dbReference>
<keyword evidence="5" id="KW-0472">Membrane</keyword>
<dbReference type="PROSITE" id="PS50287">
    <property type="entry name" value="SRCR_2"/>
    <property type="match status" value="1"/>
</dbReference>
<dbReference type="AlphaFoldDB" id="A0A8J1LMC1"/>
<dbReference type="GeneID" id="108700685"/>
<dbReference type="GO" id="GO:0005886">
    <property type="term" value="C:plasma membrane"/>
    <property type="evidence" value="ECO:0000318"/>
    <property type="project" value="GO_Central"/>
</dbReference>
<accession>A0A8J1LMC1</accession>
<dbReference type="GO" id="GO:0004252">
    <property type="term" value="F:serine-type endopeptidase activity"/>
    <property type="evidence" value="ECO:0007669"/>
    <property type="project" value="TreeGrafter"/>
</dbReference>
<organism evidence="8 9">
    <name type="scientific">Xenopus laevis</name>
    <name type="common">African clawed frog</name>
    <dbReference type="NCBI Taxonomy" id="8355"/>
    <lineage>
        <taxon>Eukaryota</taxon>
        <taxon>Metazoa</taxon>
        <taxon>Chordata</taxon>
        <taxon>Craniata</taxon>
        <taxon>Vertebrata</taxon>
        <taxon>Euteleostomi</taxon>
        <taxon>Amphibia</taxon>
        <taxon>Batrachia</taxon>
        <taxon>Anura</taxon>
        <taxon>Pipoidea</taxon>
        <taxon>Pipidae</taxon>
        <taxon>Xenopodinae</taxon>
        <taxon>Xenopus</taxon>
        <taxon>Xenopus</taxon>
    </lineage>
</organism>
<evidence type="ECO:0000256" key="2">
    <source>
        <dbReference type="ARBA" id="ARBA00023157"/>
    </source>
</evidence>
<sequence length="532" mass="59311">MLKRSLIYMAALLGLFTGIEGKTNIRLVGSSKSCEGRVEIKKNGEWGTVCEHLIHHTHYPKNKLLALVICRQMGCMSSSAGTEHMTLKSFGSGAGKIFFNHLNCTGRESTLWDCKDEPYYRPYCKSHDTDVGVVCSEQPITVAAPLTDEYVPGFTSNITCCVVLAVLLALAIILLLALMRKMCSYRNALRIRKKSSIDSVYLNIDSNYSSMKPRDTELSGSRRNYEPRGKLPRMPEIPAERHPSNRGSLLEKLLSSTYREGSKKHEIPLVSNDSLSDEDVPSNYDDDDDDDDDFKGPEENNRPLSFKGSSIDELSLPVYVIVEPSDTKEMPVVSNDPLLDTFVPSDYDDIELSEENKIHTGPKDSLSDELVPSDYEDTELSQDNKIPTGLKDSLSDEHVSSDYDDIDGLEENQMPLGFNDPLLDTFVPSDYDDIELSEENKIHTGPKDSLSDELVPSDYKDTELSQDNKIPTGFKDSLSDEHVSSDYDDIDGLEENQMPLGFNGSEAQRSQNGAPRPPSGISEEYDEVDFGY</sequence>
<feature type="region of interest" description="Disordered" evidence="4">
    <location>
        <begin position="265"/>
        <end position="308"/>
    </location>
</feature>
<feature type="disulfide bond" evidence="3">
    <location>
        <begin position="104"/>
        <end position="114"/>
    </location>
</feature>
<feature type="domain" description="SRCR" evidence="7">
    <location>
        <begin position="25"/>
        <end position="136"/>
    </location>
</feature>
<evidence type="ECO:0000313" key="9">
    <source>
        <dbReference type="RefSeq" id="XP_041430356.1"/>
    </source>
</evidence>
<dbReference type="Proteomes" id="UP000186698">
    <property type="component" value="Chromosome 8S"/>
</dbReference>
<dbReference type="KEGG" id="xla:108700685"/>
<evidence type="ECO:0000256" key="4">
    <source>
        <dbReference type="SAM" id="MobiDB-lite"/>
    </source>
</evidence>
<evidence type="ECO:0000256" key="3">
    <source>
        <dbReference type="PROSITE-ProRule" id="PRU00196"/>
    </source>
</evidence>
<dbReference type="PANTHER" id="PTHR48071">
    <property type="entry name" value="SRCR DOMAIN-CONTAINING PROTEIN"/>
    <property type="match status" value="1"/>
</dbReference>
<gene>
    <name evidence="9" type="primary">LOC108700685</name>
</gene>
<feature type="region of interest" description="Disordered" evidence="4">
    <location>
        <begin position="212"/>
        <end position="248"/>
    </location>
</feature>
<protein>
    <submittedName>
        <fullName evidence="9">Uncharacterized protein LOC108700685 isoform X1</fullName>
    </submittedName>
</protein>
<dbReference type="Pfam" id="PF00530">
    <property type="entry name" value="SRCR"/>
    <property type="match status" value="1"/>
</dbReference>
<feature type="compositionally biased region" description="Acidic residues" evidence="4">
    <location>
        <begin position="275"/>
        <end position="293"/>
    </location>
</feature>
<keyword evidence="5" id="KW-0812">Transmembrane</keyword>
<feature type="compositionally biased region" description="Acidic residues" evidence="4">
    <location>
        <begin position="523"/>
        <end position="532"/>
    </location>
</feature>
<keyword evidence="2 3" id="KW-1015">Disulfide bond</keyword>
<evidence type="ECO:0000256" key="1">
    <source>
        <dbReference type="ARBA" id="ARBA00022729"/>
    </source>
</evidence>
<comment type="caution">
    <text evidence="3">Lacks conserved residue(s) required for the propagation of feature annotation.</text>
</comment>
<evidence type="ECO:0000256" key="5">
    <source>
        <dbReference type="SAM" id="Phobius"/>
    </source>
</evidence>
<feature type="chain" id="PRO_5035157686" evidence="6">
    <location>
        <begin position="22"/>
        <end position="532"/>
    </location>
</feature>
<keyword evidence="1 6" id="KW-0732">Signal</keyword>
<keyword evidence="5" id="KW-1133">Transmembrane helix</keyword>
<evidence type="ECO:0000313" key="8">
    <source>
        <dbReference type="Proteomes" id="UP000186698"/>
    </source>
</evidence>
<dbReference type="RefSeq" id="XP_041430356.1">
    <property type="nucleotide sequence ID" value="XM_041574422.1"/>
</dbReference>
<dbReference type="OrthoDB" id="536948at2759"/>
<evidence type="ECO:0000259" key="7">
    <source>
        <dbReference type="PROSITE" id="PS50287"/>
    </source>
</evidence>
<name>A0A8J1LMC1_XENLA</name>
<dbReference type="InterPro" id="IPR036772">
    <property type="entry name" value="SRCR-like_dom_sf"/>
</dbReference>
<dbReference type="PANTHER" id="PTHR48071:SF24">
    <property type="entry name" value="DELETED IN MALIGNANT BRAIN TUMORS 1 PROTEIN-LIKE"/>
    <property type="match status" value="1"/>
</dbReference>
<dbReference type="FunFam" id="3.10.250.10:FF:000001">
    <property type="entry name" value="Lysyl oxidase 4 isoform X1"/>
    <property type="match status" value="1"/>
</dbReference>
<feature type="region of interest" description="Disordered" evidence="4">
    <location>
        <begin position="353"/>
        <end position="532"/>
    </location>
</feature>
<reference evidence="9" key="1">
    <citation type="submission" date="2025-08" db="UniProtKB">
        <authorList>
            <consortium name="RefSeq"/>
        </authorList>
    </citation>
    <scope>IDENTIFICATION</scope>
    <source>
        <strain evidence="9">J_2021</strain>
        <tissue evidence="9">Erythrocytes</tissue>
    </source>
</reference>
<dbReference type="PRINTS" id="PR00258">
    <property type="entry name" value="SPERACTRCPTR"/>
</dbReference>
<proteinExistence type="predicted"/>
<evidence type="ECO:0000256" key="6">
    <source>
        <dbReference type="SAM" id="SignalP"/>
    </source>
</evidence>
<feature type="compositionally biased region" description="Basic and acidic residues" evidence="4">
    <location>
        <begin position="438"/>
        <end position="450"/>
    </location>
</feature>
<dbReference type="SUPFAM" id="SSF56487">
    <property type="entry name" value="SRCR-like"/>
    <property type="match status" value="1"/>
</dbReference>
<feature type="transmembrane region" description="Helical" evidence="5">
    <location>
        <begin position="162"/>
        <end position="179"/>
    </location>
</feature>
<feature type="signal peptide" evidence="6">
    <location>
        <begin position="1"/>
        <end position="21"/>
    </location>
</feature>
<dbReference type="SMART" id="SM00202">
    <property type="entry name" value="SR"/>
    <property type="match status" value="1"/>
</dbReference>